<accession>A0AB34P326</accession>
<dbReference type="InterPro" id="IPR051551">
    <property type="entry name" value="Autotransporter_adhesion"/>
</dbReference>
<dbReference type="RefSeq" id="WP_047697852.1">
    <property type="nucleotide sequence ID" value="NZ_KN265542.1"/>
</dbReference>
<comment type="caution">
    <text evidence="2">The sequence shown here is derived from an EMBL/GenBank/DDBJ whole genome shotgun (WGS) entry which is preliminary data.</text>
</comment>
<evidence type="ECO:0000256" key="1">
    <source>
        <dbReference type="ARBA" id="ARBA00022729"/>
    </source>
</evidence>
<dbReference type="Gene3D" id="2.160.20.20">
    <property type="match status" value="1"/>
</dbReference>
<protein>
    <submittedName>
        <fullName evidence="2">Outer membrane protein</fullName>
    </submittedName>
</protein>
<reference evidence="2 3" key="1">
    <citation type="submission" date="2014-10" db="EMBL/GenBank/DDBJ databases">
        <title>Genome sequence of a Xanthomonas strain that is pathogenic on beans.</title>
        <authorList>
            <person name="Aritua V."/>
            <person name="Sapp M."/>
            <person name="Harrison J."/>
            <person name="Smith J."/>
            <person name="Studholme D."/>
        </authorList>
    </citation>
    <scope>NUCLEOTIDE SEQUENCE [LARGE SCALE GENOMIC DNA]</scope>
    <source>
        <strain evidence="2 3">Nyagatare</strain>
    </source>
</reference>
<dbReference type="PANTHER" id="PTHR35037">
    <property type="entry name" value="C-TERMINAL REGION OF AIDA-LIKE PROTEIN"/>
    <property type="match status" value="1"/>
</dbReference>
<organism evidence="2 3">
    <name type="scientific">Xanthomonas cannabis pv. phaseoli</name>
    <dbReference type="NCBI Taxonomy" id="1885902"/>
    <lineage>
        <taxon>Bacteria</taxon>
        <taxon>Pseudomonadati</taxon>
        <taxon>Pseudomonadota</taxon>
        <taxon>Gammaproteobacteria</taxon>
        <taxon>Lysobacterales</taxon>
        <taxon>Lysobacteraceae</taxon>
        <taxon>Xanthomonas</taxon>
    </lineage>
</organism>
<feature type="non-terminal residue" evidence="2">
    <location>
        <position position="1"/>
    </location>
</feature>
<keyword evidence="1" id="KW-0732">Signal</keyword>
<evidence type="ECO:0000313" key="3">
    <source>
        <dbReference type="Proteomes" id="UP000029879"/>
    </source>
</evidence>
<sequence length="542" mass="51027">GNAVVLDGAVNVLGSNDLTLSGPIAGAGSLIKNGTSTLTLDGANSYAGGTVLNAGTLAVGSNTALSGGSLSVLGNASLSNAIALALGNSINLGADLSIANAADLALTGTLSGTGALTKTGLGTLTLSGANSFSGPVAVQAGVLATSAAGGLGTTSTVDVAAGAGLSLGGNAALGAVTGQGNVAILGGTTLQLGVNDVGSSFAGSLSGAGNLDKVGNGTVQLTGASALGGTTQISGGTLDVDGTLASIGGVNVGTGGTLSGSGVVDAAVTVNDGGRLVVTSGAVLTTGSLNMAPNATLDALLGTPSQTGVLAVNGDLTLDGTLNITDIGGFGTGVYRLIDYVGALTNNGLDIGTLPGTIDPTQLTLQTALAQQVNVVVLSPGSNVQFWDGAQTVANGSVDGGTAAWTAGGTNWTSIDGLTNSSWQNSFAVFAGSAGTVGVQGTQGITGMQFITDGYVLGDGGAGALSANAATTIIRVDPGVTATIDVAVSGIGGIEKLDTGTLVLDAANSYTGGTALGGGTLVLGDAQALGTGTLTAAAGTSL</sequence>
<dbReference type="InterPro" id="IPR013425">
    <property type="entry name" value="Autotrns_rpt"/>
</dbReference>
<gene>
    <name evidence="2" type="ORF">NC00_19825</name>
</gene>
<dbReference type="PANTHER" id="PTHR35037:SF3">
    <property type="entry name" value="C-TERMINAL REGION OF AIDA-LIKE PROTEIN"/>
    <property type="match status" value="1"/>
</dbReference>
<dbReference type="Proteomes" id="UP000029879">
    <property type="component" value="Unassembled WGS sequence"/>
</dbReference>
<dbReference type="InterPro" id="IPR011050">
    <property type="entry name" value="Pectin_lyase_fold/virulence"/>
</dbReference>
<dbReference type="Pfam" id="PF12951">
    <property type="entry name" value="PATR"/>
    <property type="match status" value="4"/>
</dbReference>
<feature type="non-terminal residue" evidence="2">
    <location>
        <position position="542"/>
    </location>
</feature>
<dbReference type="SUPFAM" id="SSF51126">
    <property type="entry name" value="Pectin lyase-like"/>
    <property type="match status" value="2"/>
</dbReference>
<evidence type="ECO:0000313" key="2">
    <source>
        <dbReference type="EMBL" id="KGK56055.1"/>
    </source>
</evidence>
<dbReference type="AlphaFoldDB" id="A0AB34P326"/>
<dbReference type="InterPro" id="IPR012332">
    <property type="entry name" value="Autotransporter_pectin_lyase_C"/>
</dbReference>
<proteinExistence type="predicted"/>
<dbReference type="EMBL" id="JRQI01000101">
    <property type="protein sequence ID" value="KGK56055.1"/>
    <property type="molecule type" value="Genomic_DNA"/>
</dbReference>
<dbReference type="NCBIfam" id="TIGR02601">
    <property type="entry name" value="autotrns_rpt"/>
    <property type="match status" value="4"/>
</dbReference>
<name>A0AB34P326_9XANT</name>